<comment type="similarity">
    <text evidence="1">Belongs to the allantoicase family.</text>
</comment>
<dbReference type="GO" id="GO:0006144">
    <property type="term" value="P:purine nucleobase metabolic process"/>
    <property type="evidence" value="ECO:0007669"/>
    <property type="project" value="UniProtKB-KW"/>
</dbReference>
<evidence type="ECO:0000313" key="8">
    <source>
        <dbReference type="EMBL" id="KAF0399363.1"/>
    </source>
</evidence>
<dbReference type="InterPro" id="IPR015908">
    <property type="entry name" value="Allantoicase_dom"/>
</dbReference>
<feature type="domain" description="Allantoicase" evidence="7">
    <location>
        <begin position="203"/>
        <end position="341"/>
    </location>
</feature>
<evidence type="ECO:0000259" key="7">
    <source>
        <dbReference type="Pfam" id="PF03561"/>
    </source>
</evidence>
<sequence>MSTFCNKNSVIRLSIDEGHKLLVKNFNDLANETLGGRIIEASDEFFCEARNLLKPTKSVLHVKEYTERGALYDGWETRRHNPLSHDWAVIKLGFMGKIVGFDIDTAHFNGNHASFASVEACYSPKNDPKHGDYTEWVEILEKVALDPTSQHFFSIRESSSFTHVRLNIYPDGGVARFRVYGTVSVQWPQDPATLIDLAYLGHGSKVVACSNQHYARADNLLLPGRGINMGDGWETKRSRELNHSDWVIVKLGASGFLDHVEIDTAFFKGNFPESALLEACYTDLEIPNENSTWVTVLERSKLSAHKQHLFQLSCTDKKFSHVRLTIFPDGGLKRLRIFGRRQLPSSTSLQSPSIISQTSPEMFLTAEPLTCESFAPYGHVIASFKEPSVSPFMTSIAHNVRITPANQGTARKYNHIAPVINFRETDVISKNDKGTVVQFVAKARPNLSLFRCSPMKLPIQVKLLEKHPYSSQAFIPMYSGSKGRGYLVVVCLSDKEGNPNLETLRSFIAKNNQGISYNPGVWHHPMIALEDTTNFACLTHESGNQLEDCEEIDMKHHTIQVDAPSDFYKGVGDYKENGKVGIVQSML</sequence>
<dbReference type="Pfam" id="PF03561">
    <property type="entry name" value="Allantoicase"/>
    <property type="match status" value="2"/>
</dbReference>
<evidence type="ECO:0000256" key="1">
    <source>
        <dbReference type="ARBA" id="ARBA00009242"/>
    </source>
</evidence>
<dbReference type="PANTHER" id="PTHR12045:SF3">
    <property type="entry name" value="INACTIVE ALLANTOICASE-RELATED"/>
    <property type="match status" value="1"/>
</dbReference>
<comment type="subunit">
    <text evidence="2">Homodimer.</text>
</comment>
<dbReference type="GO" id="GO:0004848">
    <property type="term" value="F:ureidoglycolate hydrolase activity"/>
    <property type="evidence" value="ECO:0007669"/>
    <property type="project" value="InterPro"/>
</dbReference>
<reference evidence="8 9" key="1">
    <citation type="journal article" date="2019" name="Environ. Microbiol.">
        <title>At the nexus of three kingdoms: the genome of the mycorrhizal fungus Gigaspora margarita provides insights into plant, endobacterial and fungal interactions.</title>
        <authorList>
            <person name="Venice F."/>
            <person name="Ghignone S."/>
            <person name="Salvioli di Fossalunga A."/>
            <person name="Amselem J."/>
            <person name="Novero M."/>
            <person name="Xianan X."/>
            <person name="Sedzielewska Toro K."/>
            <person name="Morin E."/>
            <person name="Lipzen A."/>
            <person name="Grigoriev I.V."/>
            <person name="Henrissat B."/>
            <person name="Martin F.M."/>
            <person name="Bonfante P."/>
        </authorList>
    </citation>
    <scope>NUCLEOTIDE SEQUENCE [LARGE SCALE GENOMIC DNA]</scope>
    <source>
        <strain evidence="8 9">BEG34</strain>
    </source>
</reference>
<evidence type="ECO:0000256" key="5">
    <source>
        <dbReference type="ARBA" id="ARBA00023239"/>
    </source>
</evidence>
<name>A0A8H3X1Z2_GIGMA</name>
<evidence type="ECO:0000313" key="9">
    <source>
        <dbReference type="Proteomes" id="UP000439903"/>
    </source>
</evidence>
<dbReference type="HAMAP" id="MF_00813">
    <property type="entry name" value="Allantoicase"/>
    <property type="match status" value="1"/>
</dbReference>
<dbReference type="InterPro" id="IPR011051">
    <property type="entry name" value="RmlC_Cupin_sf"/>
</dbReference>
<dbReference type="Gene3D" id="2.60.120.260">
    <property type="entry name" value="Galactose-binding domain-like"/>
    <property type="match status" value="2"/>
</dbReference>
<comment type="caution">
    <text evidence="8">The sequence shown here is derived from an EMBL/GenBank/DDBJ whole genome shotgun (WGS) entry which is preliminary data.</text>
</comment>
<dbReference type="CDD" id="cd20298">
    <property type="entry name" value="cupin_UAH"/>
    <property type="match status" value="1"/>
</dbReference>
<dbReference type="InterPro" id="IPR008979">
    <property type="entry name" value="Galactose-bd-like_sf"/>
</dbReference>
<dbReference type="GO" id="GO:0000256">
    <property type="term" value="P:allantoin catabolic process"/>
    <property type="evidence" value="ECO:0007669"/>
    <property type="project" value="InterPro"/>
</dbReference>
<dbReference type="FunFam" id="2.60.120.260:FF:000059">
    <property type="entry name" value="Probable allantoicase"/>
    <property type="match status" value="1"/>
</dbReference>
<dbReference type="Pfam" id="PF04115">
    <property type="entry name" value="Ureidogly_lyase"/>
    <property type="match status" value="1"/>
</dbReference>
<keyword evidence="5" id="KW-0456">Lyase</keyword>
<dbReference type="InterPro" id="IPR005164">
    <property type="entry name" value="Allantoicase"/>
</dbReference>
<accession>A0A8H3X1Z2</accession>
<proteinExistence type="inferred from homology"/>
<dbReference type="InterPro" id="IPR047233">
    <property type="entry name" value="UAH_cupin"/>
</dbReference>
<dbReference type="GO" id="GO:0004037">
    <property type="term" value="F:allantoicase activity"/>
    <property type="evidence" value="ECO:0007669"/>
    <property type="project" value="InterPro"/>
</dbReference>
<feature type="domain" description="Allantoicase" evidence="7">
    <location>
        <begin position="35"/>
        <end position="183"/>
    </location>
</feature>
<dbReference type="OrthoDB" id="10266039at2759"/>
<evidence type="ECO:0000256" key="3">
    <source>
        <dbReference type="ARBA" id="ARBA00022631"/>
    </source>
</evidence>
<dbReference type="PANTHER" id="PTHR12045">
    <property type="entry name" value="ALLANTOICASE"/>
    <property type="match status" value="1"/>
</dbReference>
<dbReference type="GO" id="GO:0050385">
    <property type="term" value="F:ureidoglycolate lyase activity"/>
    <property type="evidence" value="ECO:0007669"/>
    <property type="project" value="UniProtKB-EC"/>
</dbReference>
<keyword evidence="9" id="KW-1185">Reference proteome</keyword>
<dbReference type="NCBIfam" id="TIGR02961">
    <property type="entry name" value="allantoicase"/>
    <property type="match status" value="1"/>
</dbReference>
<organism evidence="8 9">
    <name type="scientific">Gigaspora margarita</name>
    <dbReference type="NCBI Taxonomy" id="4874"/>
    <lineage>
        <taxon>Eukaryota</taxon>
        <taxon>Fungi</taxon>
        <taxon>Fungi incertae sedis</taxon>
        <taxon>Mucoromycota</taxon>
        <taxon>Glomeromycotina</taxon>
        <taxon>Glomeromycetes</taxon>
        <taxon>Diversisporales</taxon>
        <taxon>Gigasporaceae</taxon>
        <taxon>Gigaspora</taxon>
    </lineage>
</organism>
<dbReference type="Gene3D" id="2.60.120.480">
    <property type="entry name" value="Ureidoglycolate hydrolase"/>
    <property type="match status" value="1"/>
</dbReference>
<dbReference type="InterPro" id="IPR024060">
    <property type="entry name" value="Ureidoglycolate_lyase_dom_sf"/>
</dbReference>
<dbReference type="SUPFAM" id="SSF51182">
    <property type="entry name" value="RmlC-like cupins"/>
    <property type="match status" value="1"/>
</dbReference>
<gene>
    <name evidence="8" type="ORF">F8M41_009727</name>
</gene>
<evidence type="ECO:0000256" key="2">
    <source>
        <dbReference type="ARBA" id="ARBA00011738"/>
    </source>
</evidence>
<dbReference type="InterPro" id="IPR007247">
    <property type="entry name" value="Ureidogly_lyase"/>
</dbReference>
<keyword evidence="4" id="KW-0378">Hydrolase</keyword>
<evidence type="ECO:0000256" key="4">
    <source>
        <dbReference type="ARBA" id="ARBA00022801"/>
    </source>
</evidence>
<comment type="catalytic activity">
    <reaction evidence="6">
        <text>(S)-ureidoglycolate = urea + glyoxylate</text>
        <dbReference type="Rhea" id="RHEA:11304"/>
        <dbReference type="ChEBI" id="CHEBI:16199"/>
        <dbReference type="ChEBI" id="CHEBI:36655"/>
        <dbReference type="ChEBI" id="CHEBI:57296"/>
        <dbReference type="EC" id="4.3.2.3"/>
    </reaction>
</comment>
<dbReference type="EMBL" id="WTPW01002068">
    <property type="protein sequence ID" value="KAF0399363.1"/>
    <property type="molecule type" value="Genomic_DNA"/>
</dbReference>
<protein>
    <submittedName>
        <fullName evidence="8">Allantoicase</fullName>
    </submittedName>
</protein>
<evidence type="ECO:0000256" key="6">
    <source>
        <dbReference type="ARBA" id="ARBA00047684"/>
    </source>
</evidence>
<keyword evidence="3" id="KW-0659">Purine metabolism</keyword>
<dbReference type="AlphaFoldDB" id="A0A8H3X1Z2"/>
<dbReference type="SUPFAM" id="SSF49785">
    <property type="entry name" value="Galactose-binding domain-like"/>
    <property type="match status" value="2"/>
</dbReference>
<dbReference type="Proteomes" id="UP000439903">
    <property type="component" value="Unassembled WGS sequence"/>
</dbReference>